<feature type="chain" id="PRO_5041981895" evidence="1">
    <location>
        <begin position="23"/>
        <end position="415"/>
    </location>
</feature>
<dbReference type="AlphaFoldDB" id="A0AAF1KNX8"/>
<keyword evidence="1" id="KW-0732">Signal</keyword>
<evidence type="ECO:0000313" key="2">
    <source>
        <dbReference type="EMBL" id="MBR0656774.1"/>
    </source>
</evidence>
<dbReference type="RefSeq" id="WP_211875643.1">
    <property type="nucleotide sequence ID" value="NZ_JAAEDH010000022.1"/>
</dbReference>
<accession>A0AAF1KNX8</accession>
<name>A0AAF1KNX8_9PROT</name>
<reference evidence="2" key="2">
    <citation type="journal article" date="2021" name="Syst. Appl. Microbiol.">
        <title>Roseomonas hellenica sp. nov., isolated from roots of wild-growing Alkanna tinctoria.</title>
        <authorList>
            <person name="Rat A."/>
            <person name="Naranjo H.D."/>
            <person name="Lebbe L."/>
            <person name="Cnockaert M."/>
            <person name="Krigas N."/>
            <person name="Grigoriadou K."/>
            <person name="Maloupa E."/>
            <person name="Willems A."/>
        </authorList>
    </citation>
    <scope>NUCLEOTIDE SEQUENCE</scope>
    <source>
        <strain evidence="2">LMG 28251</strain>
    </source>
</reference>
<sequence length="415" mass="44250">MAMGRVAAWLLAWAALASPALAEPRLAIAPGTPVETVFRWAEQRCMEMHVPDSPARALRTDDGGVALFAAHLVNIPMLGRDFDHLAPVCGALSRGAEADDPAVFHDRFWIQAVVPFIAGGRRQVLGLASHEYMGWRHPGRCTVPFEGGGRRPAAFRCWYSAITATVATPGDWRFAPVPGPAAVIAASPLPYDPTTPARTGFFSVSNALVADGHATVLVYTEGVAGQRRGNCLLRAPLDLLPGGWRALSAGQFDLTLSGAYAGGAAPARACDVVGDAVFGGAPVRGLLRGEDGDGPWWAAVFTRAAPRGGAAQSERSGEASASHGVFVSISRDLRRWSPAERLWAMTPFRSQPAAGAYYEYPSLLDHASASPVFDSVATAPGSARLHLYLTRLNLEDRRRGLDRDLVRVAVTIENR</sequence>
<dbReference type="EMBL" id="JAAEDH010000022">
    <property type="protein sequence ID" value="MBR0656774.1"/>
    <property type="molecule type" value="Genomic_DNA"/>
</dbReference>
<dbReference type="Proteomes" id="UP001196068">
    <property type="component" value="Unassembled WGS sequence"/>
</dbReference>
<evidence type="ECO:0000256" key="1">
    <source>
        <dbReference type="SAM" id="SignalP"/>
    </source>
</evidence>
<organism evidence="2 3">
    <name type="scientific">Plastoroseomonas arctica</name>
    <dbReference type="NCBI Taxonomy" id="1509237"/>
    <lineage>
        <taxon>Bacteria</taxon>
        <taxon>Pseudomonadati</taxon>
        <taxon>Pseudomonadota</taxon>
        <taxon>Alphaproteobacteria</taxon>
        <taxon>Acetobacterales</taxon>
        <taxon>Acetobacteraceae</taxon>
        <taxon>Plastoroseomonas</taxon>
    </lineage>
</organism>
<comment type="caution">
    <text evidence="2">The sequence shown here is derived from an EMBL/GenBank/DDBJ whole genome shotgun (WGS) entry which is preliminary data.</text>
</comment>
<keyword evidence="3" id="KW-1185">Reference proteome</keyword>
<gene>
    <name evidence="2" type="ORF">GXW79_16970</name>
</gene>
<evidence type="ECO:0000313" key="3">
    <source>
        <dbReference type="Proteomes" id="UP001196068"/>
    </source>
</evidence>
<proteinExistence type="predicted"/>
<reference evidence="2" key="1">
    <citation type="submission" date="2020-01" db="EMBL/GenBank/DDBJ databases">
        <authorList>
            <person name="Rat A."/>
        </authorList>
    </citation>
    <scope>NUCLEOTIDE SEQUENCE</scope>
    <source>
        <strain evidence="2">LMG 28251</strain>
    </source>
</reference>
<feature type="signal peptide" evidence="1">
    <location>
        <begin position="1"/>
        <end position="22"/>
    </location>
</feature>
<protein>
    <submittedName>
        <fullName evidence="2">Uncharacterized protein</fullName>
    </submittedName>
</protein>